<dbReference type="Pfam" id="PF08637">
    <property type="entry name" value="NCA2"/>
    <property type="match status" value="1"/>
</dbReference>
<evidence type="ECO:0000256" key="1">
    <source>
        <dbReference type="ARBA" id="ARBA00004225"/>
    </source>
</evidence>
<dbReference type="Proteomes" id="UP000750334">
    <property type="component" value="Unassembled WGS sequence"/>
</dbReference>
<evidence type="ECO:0000313" key="7">
    <source>
        <dbReference type="Proteomes" id="UP000750334"/>
    </source>
</evidence>
<evidence type="ECO:0000256" key="5">
    <source>
        <dbReference type="ARBA" id="ARBA00023136"/>
    </source>
</evidence>
<dbReference type="OrthoDB" id="413313at2759"/>
<keyword evidence="7" id="KW-1185">Reference proteome</keyword>
<name>A0A9P6W9R3_MAUEX</name>
<dbReference type="PANTHER" id="PTHR28234">
    <property type="entry name" value="NUCLEAR CONTROL OF ATPASE PROTEIN 2"/>
    <property type="match status" value="1"/>
</dbReference>
<comment type="caution">
    <text evidence="6">The sequence shown here is derived from an EMBL/GenBank/DDBJ whole genome shotgun (WGS) entry which is preliminary data.</text>
</comment>
<dbReference type="PANTHER" id="PTHR28234:SF1">
    <property type="entry name" value="NUCLEAR CONTROL OF ATPASE PROTEIN 2"/>
    <property type="match status" value="1"/>
</dbReference>
<protein>
    <submittedName>
        <fullName evidence="6">Nuclear control of ATPase protein 2</fullName>
    </submittedName>
</protein>
<dbReference type="EMBL" id="PUHR01000072">
    <property type="protein sequence ID" value="KAG0668286.1"/>
    <property type="molecule type" value="Genomic_DNA"/>
</dbReference>
<keyword evidence="4" id="KW-0496">Mitochondrion</keyword>
<accession>A0A9P6W9R3</accession>
<organism evidence="6 7">
    <name type="scientific">Maudiozyma exigua</name>
    <name type="common">Yeast</name>
    <name type="synonym">Kazachstania exigua</name>
    <dbReference type="NCBI Taxonomy" id="34358"/>
    <lineage>
        <taxon>Eukaryota</taxon>
        <taxon>Fungi</taxon>
        <taxon>Dikarya</taxon>
        <taxon>Ascomycota</taxon>
        <taxon>Saccharomycotina</taxon>
        <taxon>Saccharomycetes</taxon>
        <taxon>Saccharomycetales</taxon>
        <taxon>Saccharomycetaceae</taxon>
        <taxon>Maudiozyma</taxon>
    </lineage>
</organism>
<proteinExistence type="predicted"/>
<keyword evidence="3" id="KW-1133">Transmembrane helix</keyword>
<evidence type="ECO:0000313" key="6">
    <source>
        <dbReference type="EMBL" id="KAG0668286.1"/>
    </source>
</evidence>
<keyword evidence="2" id="KW-0812">Transmembrane</keyword>
<dbReference type="InterPro" id="IPR013946">
    <property type="entry name" value="NCA2-like"/>
</dbReference>
<reference evidence="6 7" key="1">
    <citation type="submission" date="2020-11" db="EMBL/GenBank/DDBJ databases">
        <title>Kefir isolates.</title>
        <authorList>
            <person name="Marcisauskas S."/>
            <person name="Kim Y."/>
            <person name="Blasche S."/>
        </authorList>
    </citation>
    <scope>NUCLEOTIDE SEQUENCE [LARGE SCALE GENOMIC DNA]</scope>
    <source>
        <strain evidence="6 7">OG2</strain>
    </source>
</reference>
<comment type="subcellular location">
    <subcellularLocation>
        <location evidence="1">Mitochondrion membrane</location>
        <topology evidence="1">Multi-pass membrane protein</topology>
    </subcellularLocation>
</comment>
<gene>
    <name evidence="6" type="primary">NCA2</name>
    <name evidence="6" type="ORF">C6P45_004846</name>
</gene>
<keyword evidence="5" id="KW-0472">Membrane</keyword>
<evidence type="ECO:0000256" key="3">
    <source>
        <dbReference type="ARBA" id="ARBA00022989"/>
    </source>
</evidence>
<dbReference type="AlphaFoldDB" id="A0A9P6W9R3"/>
<evidence type="ECO:0000256" key="2">
    <source>
        <dbReference type="ARBA" id="ARBA00022692"/>
    </source>
</evidence>
<dbReference type="GO" id="GO:0005741">
    <property type="term" value="C:mitochondrial outer membrane"/>
    <property type="evidence" value="ECO:0007669"/>
    <property type="project" value="TreeGrafter"/>
</dbReference>
<sequence length="650" mass="75347">MILDHSILQLLSVVNKDLETFTQNVTLGTVEVSIKKQNEEQYTKIEHLQNSLQHIKAIVDNFQKNIVNQSNVNQVQKIRFNNLQQITNQFKYSYNDMKVIQNLNVDCSQVEISQIENFLNFTIYRYILILCYYTITAETINNLPRALETESYFKSLEGSFINKLCYMLQTSIGRSIELLHLLKEKLDHFLKVSSAKFHKDSLSDLFSKEIPTFARNFCCNEVLPTLTKINRVQSFDFIGISTSRNKIPNPISFIFGLPGYLLNKELQRKIKFINSSNNESLTKFGNLIDSFPREFLNGNVIECFNLLQSFLNDQNKINDNSSDIIEGTQSFVKEQNSIQLITAEKPNALVRYWPIGLITIMNGPKLITFTWQSRYQIINFFQRNVIDFVRGLFYNWVWIPIKDIWATVRHDDGSEIAMMSNGTLDSEMNSLCRMVIKIMKDNNPRYVETIGETVLVDQIMHGDLDEFMKIYENELNNPIKNIFTGKLIRSILIQVQKTKVDGSLALNGIDKMLKSQQLVFGIMALSPATFAIYLTMNSLMRLFKLGNIWSNVSYYKKQVSKSLNNIERLLNYEKFDKDSDSDDHLRNINHALLIMEISDLSTNGSLIVPRDRKEEWTRDISDLVNTSLSNKAKLNVVNRIYHAYSRYFIS</sequence>
<evidence type="ECO:0000256" key="4">
    <source>
        <dbReference type="ARBA" id="ARBA00023128"/>
    </source>
</evidence>